<organism evidence="1 2">
    <name type="scientific">Mycena indigotica</name>
    <dbReference type="NCBI Taxonomy" id="2126181"/>
    <lineage>
        <taxon>Eukaryota</taxon>
        <taxon>Fungi</taxon>
        <taxon>Dikarya</taxon>
        <taxon>Basidiomycota</taxon>
        <taxon>Agaricomycotina</taxon>
        <taxon>Agaricomycetes</taxon>
        <taxon>Agaricomycetidae</taxon>
        <taxon>Agaricales</taxon>
        <taxon>Marasmiineae</taxon>
        <taxon>Mycenaceae</taxon>
        <taxon>Mycena</taxon>
    </lineage>
</organism>
<reference evidence="1" key="1">
    <citation type="submission" date="2020-05" db="EMBL/GenBank/DDBJ databases">
        <title>Mycena genomes resolve the evolution of fungal bioluminescence.</title>
        <authorList>
            <person name="Tsai I.J."/>
        </authorList>
    </citation>
    <scope>NUCLEOTIDE SEQUENCE</scope>
    <source>
        <strain evidence="1">171206Taipei</strain>
    </source>
</reference>
<accession>A0A8H6WF24</accession>
<comment type="caution">
    <text evidence="1">The sequence shown here is derived from an EMBL/GenBank/DDBJ whole genome shotgun (WGS) entry which is preliminary data.</text>
</comment>
<proteinExistence type="predicted"/>
<evidence type="ECO:0000313" key="2">
    <source>
        <dbReference type="Proteomes" id="UP000636479"/>
    </source>
</evidence>
<dbReference type="Proteomes" id="UP000636479">
    <property type="component" value="Unassembled WGS sequence"/>
</dbReference>
<protein>
    <submittedName>
        <fullName evidence="1">Uncharacterized protein</fullName>
    </submittedName>
</protein>
<name>A0A8H6WF24_9AGAR</name>
<dbReference type="AlphaFoldDB" id="A0A8H6WF24"/>
<evidence type="ECO:0000313" key="1">
    <source>
        <dbReference type="EMBL" id="KAF7316319.1"/>
    </source>
</evidence>
<sequence length="384" mass="43755">MSKLPYWQEAKFLALFLQHNNEPTAWQAYLDSVTEDKRFYLALHSKETAQLVVDYLDLRLKKSADSGRKSPKIKFLPGAIQHQIPLEIWWNVLSRLDVVTMGALSHAAPWLARMIEHEVDHSMIAAFRAVQLRWRILRWGIAHCAAVIGREGAARMLFPSRKKHLFDGLEALEIFVNTDQADELARFLKVTMNLELSNLRQGKPRDNIQEIRRLRRTDGHGIKIHINVCRNESSRCTIFRTALTCDMMYFDGEELVVPHYSLTSNLLTVRNLGYCGQHGSDTTSMLQATSEAAERKGFKMTSLTDGVRLDSGILGVQNTKGIGTKSFTYSGGWIITPQPRNGIAWRLHSCENMWGHREAGPFLVQELDVHEDEGLYTDIGYDML</sequence>
<gene>
    <name evidence="1" type="ORF">MIND_00150700</name>
</gene>
<dbReference type="RefSeq" id="XP_037226342.1">
    <property type="nucleotide sequence ID" value="XM_037358432.1"/>
</dbReference>
<dbReference type="GeneID" id="59340948"/>
<dbReference type="EMBL" id="JACAZF010000001">
    <property type="protein sequence ID" value="KAF7316319.1"/>
    <property type="molecule type" value="Genomic_DNA"/>
</dbReference>
<keyword evidence="2" id="KW-1185">Reference proteome</keyword>